<dbReference type="EMBL" id="LN609303">
    <property type="protein sequence ID" value="CEF57420.1"/>
    <property type="molecule type" value="Genomic_DNA"/>
</dbReference>
<dbReference type="InterPro" id="IPR037523">
    <property type="entry name" value="VOC_core"/>
</dbReference>
<keyword evidence="4" id="KW-1185">Reference proteome</keyword>
<dbReference type="OrthoDB" id="5243302at2"/>
<feature type="domain" description="VOC" evidence="1">
    <location>
        <begin position="3"/>
        <end position="126"/>
    </location>
</feature>
<dbReference type="InterPro" id="IPR004360">
    <property type="entry name" value="Glyas_Fos-R_dOase_dom"/>
</dbReference>
<evidence type="ECO:0000313" key="4">
    <source>
        <dbReference type="Proteomes" id="UP000657200"/>
    </source>
</evidence>
<evidence type="ECO:0000259" key="1">
    <source>
        <dbReference type="PROSITE" id="PS51819"/>
    </source>
</evidence>
<dbReference type="GO" id="GO:0051213">
    <property type="term" value="F:dioxygenase activity"/>
    <property type="evidence" value="ECO:0007669"/>
    <property type="project" value="UniProtKB-KW"/>
</dbReference>
<name>A0A0U5BMJ4_9PROT</name>
<keyword evidence="2" id="KW-0223">Dioxygenase</keyword>
<organism evidence="2">
    <name type="scientific">Acetobacter ghanensis</name>
    <dbReference type="NCBI Taxonomy" id="431306"/>
    <lineage>
        <taxon>Bacteria</taxon>
        <taxon>Pseudomonadati</taxon>
        <taxon>Pseudomonadota</taxon>
        <taxon>Alphaproteobacteria</taxon>
        <taxon>Acetobacterales</taxon>
        <taxon>Acetobacteraceae</taxon>
        <taxon>Acetobacter</taxon>
    </lineage>
</organism>
<dbReference type="Gene3D" id="3.10.180.10">
    <property type="entry name" value="2,3-Dihydroxybiphenyl 1,2-Dioxygenase, domain 1"/>
    <property type="match status" value="1"/>
</dbReference>
<proteinExistence type="predicted"/>
<dbReference type="EMBL" id="WOTE01000016">
    <property type="protein sequence ID" value="NHO40519.1"/>
    <property type="molecule type" value="Genomic_DNA"/>
</dbReference>
<reference evidence="3 4" key="2">
    <citation type="journal article" date="2020" name="Int. J. Syst. Evol. Microbiol.">
        <title>Novel acetic acid bacteria from cider fermentations: Acetobacter conturbans sp. nov. and Acetobacter fallax sp. nov.</title>
        <authorList>
            <person name="Sombolestani A.S."/>
            <person name="Cleenwerck I."/>
            <person name="Cnockaert M."/>
            <person name="Borremans W."/>
            <person name="Wieme A.D."/>
            <person name="De Vuyst L."/>
            <person name="Vandamme P."/>
        </authorList>
    </citation>
    <scope>NUCLEOTIDE SEQUENCE [LARGE SCALE GENOMIC DNA]</scope>
    <source>
        <strain evidence="3 4">LMG 23848</strain>
    </source>
</reference>
<dbReference type="AlphaFoldDB" id="A0A0U5BMJ4"/>
<accession>A0A0U5BMJ4</accession>
<keyword evidence="2" id="KW-0560">Oxidoreductase</keyword>
<sequence length="130" mass="14258">MIALAYTNIFTADINRLADFYSELFGLEELLESRSPLFRGFTAGGSAIGFSAPEAYDLLGLKPQEGSGDRVLQTFDAPDADTVSALTDKAVLLGATLVKEPFKTYYGWFQSVLRDPDGNAFRINFRGQFA</sequence>
<dbReference type="Proteomes" id="UP000657200">
    <property type="component" value="Unassembled WGS sequence"/>
</dbReference>
<dbReference type="Pfam" id="PF00903">
    <property type="entry name" value="Glyoxalase"/>
    <property type="match status" value="1"/>
</dbReference>
<dbReference type="CDD" id="cd16356">
    <property type="entry name" value="PsjN_like"/>
    <property type="match status" value="1"/>
</dbReference>
<dbReference type="SUPFAM" id="SSF54593">
    <property type="entry name" value="Glyoxalase/Bleomycin resistance protein/Dihydroxybiphenyl dioxygenase"/>
    <property type="match status" value="1"/>
</dbReference>
<dbReference type="RefSeq" id="WP_059024965.1">
    <property type="nucleotide sequence ID" value="NZ_LN609303.1"/>
</dbReference>
<dbReference type="Proteomes" id="UP000068250">
    <property type="component" value="Plasmid 1P"/>
</dbReference>
<evidence type="ECO:0000313" key="2">
    <source>
        <dbReference type="EMBL" id="CEF57420.1"/>
    </source>
</evidence>
<dbReference type="InterPro" id="IPR029068">
    <property type="entry name" value="Glyas_Bleomycin-R_OHBP_Dase"/>
</dbReference>
<dbReference type="PROSITE" id="PS51819">
    <property type="entry name" value="VOC"/>
    <property type="match status" value="1"/>
</dbReference>
<protein>
    <submittedName>
        <fullName evidence="2 3">Glyoxalase</fullName>
    </submittedName>
</protein>
<reference evidence="2" key="1">
    <citation type="submission" date="2014-09" db="EMBL/GenBank/DDBJ databases">
        <authorList>
            <person name="Magalhaes I.L.F."/>
            <person name="Oliveira U."/>
            <person name="Santos F.R."/>
            <person name="Vidigal T.H.D.A."/>
            <person name="Brescovit A.D."/>
            <person name="Santos A.J."/>
        </authorList>
    </citation>
    <scope>NUCLEOTIDE SEQUENCE</scope>
    <source>
        <strain evidence="2">LMG 23848T</strain>
    </source>
</reference>
<gene>
    <name evidence="2" type="ORF">AGA_1P115</name>
    <name evidence="3" type="ORF">GOB80_12730</name>
</gene>
<evidence type="ECO:0000313" key="3">
    <source>
        <dbReference type="EMBL" id="NHO40519.1"/>
    </source>
</evidence>
<dbReference type="PATRIC" id="fig|431306.5.peg.2852"/>